<dbReference type="Pfam" id="PF07811">
    <property type="entry name" value="TadE"/>
    <property type="match status" value="1"/>
</dbReference>
<dbReference type="EMBL" id="JACBZF010000001">
    <property type="protein sequence ID" value="NYH94281.1"/>
    <property type="molecule type" value="Genomic_DNA"/>
</dbReference>
<keyword evidence="1" id="KW-0472">Membrane</keyword>
<protein>
    <submittedName>
        <fullName evidence="3">Flp pilus assembly protein TadG</fullName>
    </submittedName>
</protein>
<feature type="transmembrane region" description="Helical" evidence="1">
    <location>
        <begin position="20"/>
        <end position="40"/>
    </location>
</feature>
<keyword evidence="1" id="KW-1133">Transmembrane helix</keyword>
<sequence>MTAFPALIRRLRQDERGAMAIETALVAPVLILMAVGSFQISSLVARQTELQSAAAEGAAIGLAAPPESQADLNTVRDIMKASTGLGNEDVTVSMVYRCGNATARVTDPTSCGSGVKVWTYMNIRLQTTYSPIWSKFGIGSDISLDVDRAVQIS</sequence>
<dbReference type="Proteomes" id="UP000522081">
    <property type="component" value="Unassembled WGS sequence"/>
</dbReference>
<accession>A0A7Z0BRX5</accession>
<feature type="domain" description="TadE-like" evidence="2">
    <location>
        <begin position="17"/>
        <end position="58"/>
    </location>
</feature>
<dbReference type="InterPro" id="IPR012495">
    <property type="entry name" value="TadE-like_dom"/>
</dbReference>
<organism evidence="3 4">
    <name type="scientific">Novosphingobium marinum</name>
    <dbReference type="NCBI Taxonomy" id="1514948"/>
    <lineage>
        <taxon>Bacteria</taxon>
        <taxon>Pseudomonadati</taxon>
        <taxon>Pseudomonadota</taxon>
        <taxon>Alphaproteobacteria</taxon>
        <taxon>Sphingomonadales</taxon>
        <taxon>Sphingomonadaceae</taxon>
        <taxon>Novosphingobium</taxon>
    </lineage>
</organism>
<evidence type="ECO:0000259" key="2">
    <source>
        <dbReference type="Pfam" id="PF07811"/>
    </source>
</evidence>
<evidence type="ECO:0000256" key="1">
    <source>
        <dbReference type="SAM" id="Phobius"/>
    </source>
</evidence>
<evidence type="ECO:0000313" key="3">
    <source>
        <dbReference type="EMBL" id="NYH94281.1"/>
    </source>
</evidence>
<keyword evidence="1" id="KW-0812">Transmembrane</keyword>
<name>A0A7Z0BRX5_9SPHN</name>
<dbReference type="RefSeq" id="WP_179406212.1">
    <property type="nucleotide sequence ID" value="NZ_BMGF01000001.1"/>
</dbReference>
<keyword evidence="4" id="KW-1185">Reference proteome</keyword>
<evidence type="ECO:0000313" key="4">
    <source>
        <dbReference type="Proteomes" id="UP000522081"/>
    </source>
</evidence>
<reference evidence="3 4" key="1">
    <citation type="submission" date="2020-07" db="EMBL/GenBank/DDBJ databases">
        <title>Genomic Encyclopedia of Type Strains, Phase IV (KMG-IV): sequencing the most valuable type-strain genomes for metagenomic binning, comparative biology and taxonomic classification.</title>
        <authorList>
            <person name="Goeker M."/>
        </authorList>
    </citation>
    <scope>NUCLEOTIDE SEQUENCE [LARGE SCALE GENOMIC DNA]</scope>
    <source>
        <strain evidence="3 4">DSM 29043</strain>
    </source>
</reference>
<gene>
    <name evidence="3" type="ORF">FHS75_000586</name>
</gene>
<dbReference type="AlphaFoldDB" id="A0A7Z0BRX5"/>
<comment type="caution">
    <text evidence="3">The sequence shown here is derived from an EMBL/GenBank/DDBJ whole genome shotgun (WGS) entry which is preliminary data.</text>
</comment>
<proteinExistence type="predicted"/>